<comment type="catalytic activity">
    <reaction evidence="4">
        <text>dTTP + H2O = dTMP + diphosphate + H(+)</text>
        <dbReference type="Rhea" id="RHEA:28534"/>
        <dbReference type="ChEBI" id="CHEBI:15377"/>
        <dbReference type="ChEBI" id="CHEBI:15378"/>
        <dbReference type="ChEBI" id="CHEBI:33019"/>
        <dbReference type="ChEBI" id="CHEBI:37568"/>
        <dbReference type="ChEBI" id="CHEBI:63528"/>
        <dbReference type="EC" id="3.6.1.9"/>
    </reaction>
</comment>
<dbReference type="SUPFAM" id="SSF52972">
    <property type="entry name" value="ITPase-like"/>
    <property type="match status" value="1"/>
</dbReference>
<dbReference type="InterPro" id="IPR029001">
    <property type="entry name" value="ITPase-like_fam"/>
</dbReference>
<dbReference type="CDD" id="cd00555">
    <property type="entry name" value="Maf"/>
    <property type="match status" value="1"/>
</dbReference>
<feature type="site" description="Important for substrate specificity" evidence="4">
    <location>
        <position position="14"/>
    </location>
</feature>
<dbReference type="Proteomes" id="UP000501408">
    <property type="component" value="Chromosome 1"/>
</dbReference>
<keyword evidence="3 4" id="KW-0546">Nucleotide metabolism</keyword>
<name>A0ABX6KAG4_SALCS</name>
<sequence>MMSIDLYLASGSPRRQALLTDMGINFSRVVVDVEEQQKAGESPYAYVSRLSQDKARAGVAKIGGHLPVLGADTIVVDGEQVLEKPRDEADGARMLKQLSGREHQVMTAVTVANAMKQVTTVVTTRVWFRELTDDDIRAYWQSKEPMDKAGGYAIQGLGGKFVTRIDGSYHAVVGLPLYETEQLLKQFMA</sequence>
<proteinExistence type="inferred from homology"/>
<evidence type="ECO:0000256" key="1">
    <source>
        <dbReference type="ARBA" id="ARBA00001968"/>
    </source>
</evidence>
<dbReference type="PIRSF" id="PIRSF006305">
    <property type="entry name" value="Maf"/>
    <property type="match status" value="1"/>
</dbReference>
<evidence type="ECO:0000313" key="6">
    <source>
        <dbReference type="Proteomes" id="UP000501408"/>
    </source>
</evidence>
<protein>
    <recommendedName>
        <fullName evidence="4">dTTP/UTP pyrophosphatase</fullName>
        <shortName evidence="4">dTTPase/UTPase</shortName>
        <ecNumber evidence="4">3.6.1.9</ecNumber>
    </recommendedName>
    <alternativeName>
        <fullName evidence="4">Nucleoside triphosphate pyrophosphatase</fullName>
    </alternativeName>
    <alternativeName>
        <fullName evidence="4">Nucleotide pyrophosphatase</fullName>
        <shortName evidence="4">Nucleotide PPase</shortName>
    </alternativeName>
</protein>
<comment type="caution">
    <text evidence="4">Lacks conserved residue(s) required for the propagation of feature annotation.</text>
</comment>
<feature type="active site" description="Proton acceptor" evidence="4">
    <location>
        <position position="72"/>
    </location>
</feature>
<dbReference type="InterPro" id="IPR003697">
    <property type="entry name" value="Maf-like"/>
</dbReference>
<organism evidence="5 6">
    <name type="scientific">Salinivibrio costicola</name>
    <name type="common">Vibrio costicola</name>
    <dbReference type="NCBI Taxonomy" id="51367"/>
    <lineage>
        <taxon>Bacteria</taxon>
        <taxon>Pseudomonadati</taxon>
        <taxon>Pseudomonadota</taxon>
        <taxon>Gammaproteobacteria</taxon>
        <taxon>Vibrionales</taxon>
        <taxon>Vibrionaceae</taxon>
        <taxon>Salinivibrio</taxon>
    </lineage>
</organism>
<dbReference type="NCBIfam" id="TIGR00172">
    <property type="entry name" value="maf"/>
    <property type="match status" value="1"/>
</dbReference>
<keyword evidence="4" id="KW-0963">Cytoplasm</keyword>
<dbReference type="Pfam" id="PF02545">
    <property type="entry name" value="Maf"/>
    <property type="match status" value="1"/>
</dbReference>
<feature type="site" description="Important for substrate specificity" evidence="4">
    <location>
        <position position="155"/>
    </location>
</feature>
<gene>
    <name evidence="5" type="ORF">HBA18_01630</name>
</gene>
<evidence type="ECO:0000313" key="5">
    <source>
        <dbReference type="EMBL" id="QIR07281.1"/>
    </source>
</evidence>
<comment type="subcellular location">
    <subcellularLocation>
        <location evidence="4">Cytoplasm</location>
    </subcellularLocation>
</comment>
<evidence type="ECO:0000256" key="4">
    <source>
        <dbReference type="HAMAP-Rule" id="MF_00528"/>
    </source>
</evidence>
<comment type="cofactor">
    <cofactor evidence="1 4">
        <name>a divalent metal cation</name>
        <dbReference type="ChEBI" id="CHEBI:60240"/>
    </cofactor>
</comment>
<dbReference type="EMBL" id="CP050266">
    <property type="protein sequence ID" value="QIR07281.1"/>
    <property type="molecule type" value="Genomic_DNA"/>
</dbReference>
<comment type="similarity">
    <text evidence="4">Belongs to the Maf family. YhdE subfamily.</text>
</comment>
<accession>A0ABX6KAG4</accession>
<dbReference type="RefSeq" id="WP_167314976.1">
    <property type="nucleotide sequence ID" value="NZ_CP050266.1"/>
</dbReference>
<dbReference type="HAMAP" id="MF_00528">
    <property type="entry name" value="Maf"/>
    <property type="match status" value="1"/>
</dbReference>
<keyword evidence="2 4" id="KW-0378">Hydrolase</keyword>
<dbReference type="Gene3D" id="3.90.950.10">
    <property type="match status" value="1"/>
</dbReference>
<feature type="site" description="Important for substrate specificity" evidence="4">
    <location>
        <position position="73"/>
    </location>
</feature>
<comment type="function">
    <text evidence="4">Nucleoside triphosphate pyrophosphatase that hydrolyzes dTTP and UTP. May have a dual role in cell division arrest and in preventing the incorporation of modified nucleotides into cellular nucleic acids.</text>
</comment>
<evidence type="ECO:0000256" key="2">
    <source>
        <dbReference type="ARBA" id="ARBA00022801"/>
    </source>
</evidence>
<dbReference type="PANTHER" id="PTHR43213:SF5">
    <property type="entry name" value="BIFUNCTIONAL DTTP_UTP PYROPHOSPHATASE_METHYLTRANSFERASE PROTEIN-RELATED"/>
    <property type="match status" value="1"/>
</dbReference>
<dbReference type="EC" id="3.6.1.9" evidence="4"/>
<comment type="catalytic activity">
    <reaction evidence="4">
        <text>UTP + H2O = UMP + diphosphate + H(+)</text>
        <dbReference type="Rhea" id="RHEA:29395"/>
        <dbReference type="ChEBI" id="CHEBI:15377"/>
        <dbReference type="ChEBI" id="CHEBI:15378"/>
        <dbReference type="ChEBI" id="CHEBI:33019"/>
        <dbReference type="ChEBI" id="CHEBI:46398"/>
        <dbReference type="ChEBI" id="CHEBI:57865"/>
        <dbReference type="EC" id="3.6.1.9"/>
    </reaction>
</comment>
<keyword evidence="6" id="KW-1185">Reference proteome</keyword>
<evidence type="ECO:0000256" key="3">
    <source>
        <dbReference type="ARBA" id="ARBA00023080"/>
    </source>
</evidence>
<reference evidence="5 6" key="1">
    <citation type="submission" date="2020-03" db="EMBL/GenBank/DDBJ databases">
        <title>Genome mining reveals the biosynthetic pathways of PHA and ectoines of the halophilic strain Salinivibrio costicola M318 isolated from fermented shrimp paste.</title>
        <authorList>
            <person name="Doan T.V."/>
            <person name="Tran L.T."/>
            <person name="Trieu T.A."/>
            <person name="Nguyen Q.V."/>
            <person name="Quach T.N."/>
            <person name="Phi T.Q."/>
            <person name="Kumar S."/>
        </authorList>
    </citation>
    <scope>NUCLEOTIDE SEQUENCE [LARGE SCALE GENOMIC DNA]</scope>
    <source>
        <strain evidence="5 6">M318</strain>
    </source>
</reference>
<dbReference type="PANTHER" id="PTHR43213">
    <property type="entry name" value="BIFUNCTIONAL DTTP/UTP PYROPHOSPHATASE/METHYLTRANSFERASE PROTEIN-RELATED"/>
    <property type="match status" value="1"/>
</dbReference>